<dbReference type="PROSITE" id="PS51257">
    <property type="entry name" value="PROKAR_LIPOPROTEIN"/>
    <property type="match status" value="1"/>
</dbReference>
<keyword evidence="1" id="KW-0645">Protease</keyword>
<dbReference type="PROSITE" id="PS51892">
    <property type="entry name" value="SUBTILASE"/>
    <property type="match status" value="1"/>
</dbReference>
<dbReference type="InterPro" id="IPR057277">
    <property type="entry name" value="LysM_C"/>
</dbReference>
<evidence type="ECO:0000256" key="3">
    <source>
        <dbReference type="SAM" id="SignalP"/>
    </source>
</evidence>
<accession>A0A1L7XF13</accession>
<evidence type="ECO:0000313" key="5">
    <source>
        <dbReference type="EMBL" id="CZR63613.1"/>
    </source>
</evidence>
<feature type="compositionally biased region" description="Low complexity" evidence="2">
    <location>
        <begin position="871"/>
        <end position="883"/>
    </location>
</feature>
<feature type="active site" description="Charge relay system" evidence="1">
    <location>
        <position position="1336"/>
    </location>
</feature>
<feature type="region of interest" description="Disordered" evidence="2">
    <location>
        <begin position="1396"/>
        <end position="1478"/>
    </location>
</feature>
<feature type="compositionally biased region" description="Low complexity" evidence="2">
    <location>
        <begin position="307"/>
        <end position="347"/>
    </location>
</feature>
<dbReference type="PRINTS" id="PR00723">
    <property type="entry name" value="SUBTILISIN"/>
</dbReference>
<keyword evidence="6" id="KW-1185">Reference proteome</keyword>
<dbReference type="SUPFAM" id="SSF52743">
    <property type="entry name" value="Subtilisin-like"/>
    <property type="match status" value="1"/>
</dbReference>
<evidence type="ECO:0000256" key="2">
    <source>
        <dbReference type="SAM" id="MobiDB-lite"/>
    </source>
</evidence>
<feature type="compositionally biased region" description="Low complexity" evidence="2">
    <location>
        <begin position="133"/>
        <end position="157"/>
    </location>
</feature>
<dbReference type="InterPro" id="IPR036852">
    <property type="entry name" value="Peptidase_S8/S53_dom_sf"/>
</dbReference>
<feature type="compositionally biased region" description="Low complexity" evidence="2">
    <location>
        <begin position="1426"/>
        <end position="1478"/>
    </location>
</feature>
<keyword evidence="1" id="KW-0720">Serine protease</keyword>
<dbReference type="GO" id="GO:0006508">
    <property type="term" value="P:proteolysis"/>
    <property type="evidence" value="ECO:0007669"/>
    <property type="project" value="UniProtKB-KW"/>
</dbReference>
<sequence>MAKHVWRRLNWLPWLLLLFISCALSSAIPATSPITEVRTDIVTVSQGKPSLARRWADRFGNVFKSRQAPNCGSGLLSCDVEDPTRSEAPWHGVSSPFPQCYDPTKYVCSSNFLCPVGAPKIEGQYACGPYSAQTGTSQTPTTSLTPTQLPTSSLMPTQSAPTGTGCGVGLLSCDVQDPTRLEPPWHGVSAPFPQCYDPTAYVCSENFLCPINAPKLHGQYACGPYISGISTQVSSESVSSSVSQVSQTSSIGTFTSISSSEPVSSGPSSGSSFTSIFSSKTSASNSLTSSASKLSSQISVSSLSSSRTSISSSSSLPGSISSNNSTSQSTLSNPQSSQSSTSPLTTSVAETSREIVIGSSTYFLGTSLSTVTDNGNTVVLGGSNGVSIVSQSLSLPTSGDTIVTTDGMTISVHNPTGIESSFTSSPSSIRSSVTSISQTRGSSPLSSSLVSQSSTSSSAPGGTQSTGSSQSPSGSGVSSTQTSLPSSIGTSTTPGSRVSSTQTSSPSSIVTSTPPEVVIGGSTYTFPLTSTTLTEPNGQSIILGPSGIVIGTDTIGFPSGTSPLAITTDGLTLTFDPASSSIVSTVSASQTSAPEGIIIGGSSFPFPSSPTTLTEPNGETVVLGPSGIIIGSDTVSFPTVTTPTIITTDGLTFTLEPGGVNTSPTPTATPSVAFIDGNPFSIGTGLQTITESNGQVLTLGPNGVIFGTDTIPFPAPCSTITTFAIDLGIPCITTASIPLSTSVPPSLTGALPIFTAWPPGAFFSTDTSGAITTGTATTGTHVYVTTTSSGSDSTAAPFVLSVPHLPCFLCGCWFCPPKIPGFNIFGGIGPGIYPPPPANILPPGFSINLPSITIGGNGDPTYSSEPEEPTSTDSSTSSSSSSSFCSTATATDCTAFISYGIDQSGSTTTSFTSSQCTTVTACSVTPYTTTSVTSSIAPSNTRVTIFPVEGSSGDDQKSVQDLITQDLEDPSNLFVSSLTGVSGGTLFWKANLTSAQQDALKLNPAVSSIIIEAPAGDIIDDNLDVTSTSSSRFRPRVTYRNIGEDSTSNASIPSHLLWRRNDEVDNANKQPWLKSISQPEQNEDITQYTTYKYDDKAGVGTTIYVVDTGANPNHVELTSLNPGVRKDEKGEVTGWLYAGDKKDSSYSETPGDYDQKSHGSCMTGLAISPTYGTAKRATLVIVKTILGKMSDEADAFKEVYNDIVDKGTSRPVVNYSRNLYKNDDGSDPYTTDDKQKLYDVLKQLIKKGAVVLVSAGNRGEDVPSITSYPALFVLGDTDSRPKLDLIVVGAADAKGKLQPFSQGGETLGAYAVGDKTINCPSSEGTDGILNGKEGTSCATALTSGLAAYLWSVDEYQQEIDGQRDDETSLGKTASRMLGVIERLSWERPTGDDIEMIWNGKESDWNPPSCNSRDKNKRQSGSGGGCSASASPSSSPGGSSQTPTSTGTSITETPTSSPTPSTTTSSTPSTTSATSSSASPTATKAWDLVLYSAKCEDQNNLDFSYYSLRGFESAGAEHCISLQHGLPQFSTDSNSCSWFTHGGADPSQPCSAGSFDTPTSYIIRGGFCTIFSTDDCTGDNHNGISNGDPSSCTNYDTNLFLPRPLLSMMCSVN</sequence>
<feature type="region of interest" description="Disordered" evidence="2">
    <location>
        <begin position="414"/>
        <end position="516"/>
    </location>
</feature>
<evidence type="ECO:0000256" key="1">
    <source>
        <dbReference type="PROSITE-ProRule" id="PRU01240"/>
    </source>
</evidence>
<feature type="region of interest" description="Disordered" evidence="2">
    <location>
        <begin position="307"/>
        <end position="348"/>
    </location>
</feature>
<feature type="signal peptide" evidence="3">
    <location>
        <begin position="1"/>
        <end position="27"/>
    </location>
</feature>
<feature type="compositionally biased region" description="Low complexity" evidence="2">
    <location>
        <begin position="416"/>
        <end position="516"/>
    </location>
</feature>
<evidence type="ECO:0000259" key="4">
    <source>
        <dbReference type="Pfam" id="PF25139"/>
    </source>
</evidence>
<dbReference type="InterPro" id="IPR015500">
    <property type="entry name" value="Peptidase_S8_subtilisin-rel"/>
</dbReference>
<feature type="chain" id="PRO_5012589263" description="Secreted LysM effector LysM C-terminal domain-containing protein" evidence="3">
    <location>
        <begin position="28"/>
        <end position="1612"/>
    </location>
</feature>
<dbReference type="Proteomes" id="UP000184330">
    <property type="component" value="Unassembled WGS sequence"/>
</dbReference>
<proteinExistence type="inferred from homology"/>
<gene>
    <name evidence="5" type="ORF">PAC_13510</name>
</gene>
<protein>
    <recommendedName>
        <fullName evidence="4">Secreted LysM effector LysM C-terminal domain-containing protein</fullName>
    </recommendedName>
</protein>
<dbReference type="Gene3D" id="3.40.50.200">
    <property type="entry name" value="Peptidase S8/S53 domain"/>
    <property type="match status" value="1"/>
</dbReference>
<name>A0A1L7XF13_9HELO</name>
<comment type="similarity">
    <text evidence="1">Belongs to the peptidase S8 family.</text>
</comment>
<dbReference type="OrthoDB" id="3565429at2759"/>
<keyword evidence="1" id="KW-0378">Hydrolase</keyword>
<evidence type="ECO:0000313" key="6">
    <source>
        <dbReference type="Proteomes" id="UP000184330"/>
    </source>
</evidence>
<feature type="active site" description="Charge relay system" evidence="1">
    <location>
        <position position="1107"/>
    </location>
</feature>
<feature type="active site" description="Charge relay system" evidence="1">
    <location>
        <position position="1158"/>
    </location>
</feature>
<reference evidence="5 6" key="1">
    <citation type="submission" date="2016-03" db="EMBL/GenBank/DDBJ databases">
        <authorList>
            <person name="Ploux O."/>
        </authorList>
    </citation>
    <scope>NUCLEOTIDE SEQUENCE [LARGE SCALE GENOMIC DNA]</scope>
    <source>
        <strain evidence="5 6">UAMH 11012</strain>
    </source>
</reference>
<feature type="region of interest" description="Disordered" evidence="2">
    <location>
        <begin position="856"/>
        <end position="883"/>
    </location>
</feature>
<organism evidence="5 6">
    <name type="scientific">Phialocephala subalpina</name>
    <dbReference type="NCBI Taxonomy" id="576137"/>
    <lineage>
        <taxon>Eukaryota</taxon>
        <taxon>Fungi</taxon>
        <taxon>Dikarya</taxon>
        <taxon>Ascomycota</taxon>
        <taxon>Pezizomycotina</taxon>
        <taxon>Leotiomycetes</taxon>
        <taxon>Helotiales</taxon>
        <taxon>Mollisiaceae</taxon>
        <taxon>Phialocephala</taxon>
        <taxon>Phialocephala fortinii species complex</taxon>
    </lineage>
</organism>
<dbReference type="EMBL" id="FJOG01000024">
    <property type="protein sequence ID" value="CZR63613.1"/>
    <property type="molecule type" value="Genomic_DNA"/>
</dbReference>
<feature type="region of interest" description="Disordered" evidence="2">
    <location>
        <begin position="132"/>
        <end position="158"/>
    </location>
</feature>
<dbReference type="GO" id="GO:0004252">
    <property type="term" value="F:serine-type endopeptidase activity"/>
    <property type="evidence" value="ECO:0007669"/>
    <property type="project" value="UniProtKB-UniRule"/>
</dbReference>
<keyword evidence="3" id="KW-0732">Signal</keyword>
<dbReference type="STRING" id="576137.A0A1L7XF13"/>
<feature type="domain" description="Secreted LysM effector LysM C-terminal" evidence="4">
    <location>
        <begin position="1485"/>
        <end position="1609"/>
    </location>
</feature>
<dbReference type="Pfam" id="PF25139">
    <property type="entry name" value="LysM14_C"/>
    <property type="match status" value="1"/>
</dbReference>